<dbReference type="CDD" id="cd02603">
    <property type="entry name" value="HAD_sEH-N_like"/>
    <property type="match status" value="1"/>
</dbReference>
<dbReference type="OrthoDB" id="2012566at2759"/>
<name>A0A8K0WT64_9HYPO</name>
<dbReference type="Gene3D" id="3.40.50.1000">
    <property type="entry name" value="HAD superfamily/HAD-like"/>
    <property type="match status" value="1"/>
</dbReference>
<evidence type="ECO:0000256" key="1">
    <source>
        <dbReference type="SAM" id="MobiDB-lite"/>
    </source>
</evidence>
<proteinExistence type="predicted"/>
<dbReference type="InterPro" id="IPR008930">
    <property type="entry name" value="Terpenoid_cyclase/PrenylTrfase"/>
</dbReference>
<evidence type="ECO:0000313" key="2">
    <source>
        <dbReference type="EMBL" id="KAH7322489.1"/>
    </source>
</evidence>
<dbReference type="PANTHER" id="PTHR43611">
    <property type="entry name" value="ALPHA-D-GLUCOSE 1-PHOSPHATE PHOSPHATASE"/>
    <property type="match status" value="1"/>
</dbReference>
<dbReference type="NCBIfam" id="TIGR01509">
    <property type="entry name" value="HAD-SF-IA-v3"/>
    <property type="match status" value="1"/>
</dbReference>
<gene>
    <name evidence="2" type="ORF">B0I35DRAFT_476437</name>
</gene>
<accession>A0A8K0WT64</accession>
<sequence>MSRLQAPPRAVIFDLGDVLFAWSAKTTTTIPARKLREILSTPIWHSFDRGEITRDECYELSAAKFSLSASEIADAFAQARKSLEPNKEIIAFIYQLKQYASVKVYAMSNIGKEDFEGLGEKMDWKLFDQVFTSAAAGMRKPEQRFYHYVLGQIGLQGNEVIFIDDRKDNIESARQCGIRGLVFDESTVSTLREVFDDPAAKGWRWLFQNANNCDSLTDNGIAFADSFAKLLVMDTLPEAGLIDLSWGSKKTWNFFADEAVLVPGGVFPDDLDTTSLALKVLMPRGSKRATALLDVMAEFVNEDGTFQTYFDRARPRVDPIVSANILASYYWHGRGREFESTLQLLRSMLLDRSYTNGTRYYATADCCLGFIARLLRCSDDTHLHQTLGPPLKFCLQERVGLGGSAMDLALRVIACAQMGVACEDDRRALLEMQCGDGSWEHGWMYRYGSTGVRVGNRAVTTAMAVAALSAHEWAANGRVYEEVAKTEPVEGTNKGHSLPQNINGQVLADGE</sequence>
<dbReference type="InterPro" id="IPR023214">
    <property type="entry name" value="HAD_sf"/>
</dbReference>
<keyword evidence="3" id="KW-1185">Reference proteome</keyword>
<feature type="compositionally biased region" description="Polar residues" evidence="1">
    <location>
        <begin position="494"/>
        <end position="504"/>
    </location>
</feature>
<protein>
    <submittedName>
        <fullName evidence="2">Haloacid dehalogenase-like hydrolase-domain-containing protein</fullName>
    </submittedName>
</protein>
<dbReference type="Gene3D" id="1.50.10.20">
    <property type="match status" value="1"/>
</dbReference>
<dbReference type="EMBL" id="JAGPNK010000004">
    <property type="protein sequence ID" value="KAH7322489.1"/>
    <property type="molecule type" value="Genomic_DNA"/>
</dbReference>
<dbReference type="InterPro" id="IPR006439">
    <property type="entry name" value="HAD-SF_hydro_IA"/>
</dbReference>
<dbReference type="AlphaFoldDB" id="A0A8K0WT64"/>
<comment type="caution">
    <text evidence="2">The sequence shown here is derived from an EMBL/GenBank/DDBJ whole genome shotgun (WGS) entry which is preliminary data.</text>
</comment>
<dbReference type="SUPFAM" id="SSF48239">
    <property type="entry name" value="Terpenoid cyclases/Protein prenyltransferases"/>
    <property type="match status" value="1"/>
</dbReference>
<keyword evidence="2" id="KW-0378">Hydrolase</keyword>
<dbReference type="Pfam" id="PF00702">
    <property type="entry name" value="Hydrolase"/>
    <property type="match status" value="1"/>
</dbReference>
<reference evidence="2" key="1">
    <citation type="journal article" date="2021" name="Nat. Commun.">
        <title>Genetic determinants of endophytism in the Arabidopsis root mycobiome.</title>
        <authorList>
            <person name="Mesny F."/>
            <person name="Miyauchi S."/>
            <person name="Thiergart T."/>
            <person name="Pickel B."/>
            <person name="Atanasova L."/>
            <person name="Karlsson M."/>
            <person name="Huettel B."/>
            <person name="Barry K.W."/>
            <person name="Haridas S."/>
            <person name="Chen C."/>
            <person name="Bauer D."/>
            <person name="Andreopoulos W."/>
            <person name="Pangilinan J."/>
            <person name="LaButti K."/>
            <person name="Riley R."/>
            <person name="Lipzen A."/>
            <person name="Clum A."/>
            <person name="Drula E."/>
            <person name="Henrissat B."/>
            <person name="Kohler A."/>
            <person name="Grigoriev I.V."/>
            <person name="Martin F.M."/>
            <person name="Hacquard S."/>
        </authorList>
    </citation>
    <scope>NUCLEOTIDE SEQUENCE</scope>
    <source>
        <strain evidence="2">MPI-CAGE-CH-0235</strain>
    </source>
</reference>
<dbReference type="InterPro" id="IPR036412">
    <property type="entry name" value="HAD-like_sf"/>
</dbReference>
<dbReference type="SUPFAM" id="SSF56784">
    <property type="entry name" value="HAD-like"/>
    <property type="match status" value="1"/>
</dbReference>
<dbReference type="InterPro" id="IPR023198">
    <property type="entry name" value="PGP-like_dom2"/>
</dbReference>
<evidence type="ECO:0000313" key="3">
    <source>
        <dbReference type="Proteomes" id="UP000813444"/>
    </source>
</evidence>
<dbReference type="SFLD" id="SFLDG01129">
    <property type="entry name" value="C1.5:_HAD__Beta-PGM__Phosphata"/>
    <property type="match status" value="1"/>
</dbReference>
<organism evidence="2 3">
    <name type="scientific">Stachybotrys elegans</name>
    <dbReference type="NCBI Taxonomy" id="80388"/>
    <lineage>
        <taxon>Eukaryota</taxon>
        <taxon>Fungi</taxon>
        <taxon>Dikarya</taxon>
        <taxon>Ascomycota</taxon>
        <taxon>Pezizomycotina</taxon>
        <taxon>Sordariomycetes</taxon>
        <taxon>Hypocreomycetidae</taxon>
        <taxon>Hypocreales</taxon>
        <taxon>Stachybotryaceae</taxon>
        <taxon>Stachybotrys</taxon>
    </lineage>
</organism>
<dbReference type="PRINTS" id="PR00413">
    <property type="entry name" value="HADHALOGNASE"/>
</dbReference>
<dbReference type="SFLD" id="SFLDS00003">
    <property type="entry name" value="Haloacid_Dehalogenase"/>
    <property type="match status" value="1"/>
</dbReference>
<dbReference type="PANTHER" id="PTHR43611:SF3">
    <property type="entry name" value="FLAVIN MONONUCLEOTIDE HYDROLASE 1, CHLOROPLATIC"/>
    <property type="match status" value="1"/>
</dbReference>
<dbReference type="GO" id="GO:0016791">
    <property type="term" value="F:phosphatase activity"/>
    <property type="evidence" value="ECO:0007669"/>
    <property type="project" value="UniProtKB-ARBA"/>
</dbReference>
<dbReference type="Gene3D" id="1.10.150.240">
    <property type="entry name" value="Putative phosphatase, domain 2"/>
    <property type="match status" value="1"/>
</dbReference>
<dbReference type="Proteomes" id="UP000813444">
    <property type="component" value="Unassembled WGS sequence"/>
</dbReference>
<feature type="region of interest" description="Disordered" evidence="1">
    <location>
        <begin position="488"/>
        <end position="511"/>
    </location>
</feature>